<reference evidence="2 3" key="1">
    <citation type="submission" date="2023-09" db="EMBL/GenBank/DDBJ databases">
        <authorList>
            <person name="Wang M."/>
        </authorList>
    </citation>
    <scope>NUCLEOTIDE SEQUENCE [LARGE SCALE GENOMIC DNA]</scope>
    <source>
        <strain evidence="2">GT-2023</strain>
        <tissue evidence="2">Liver</tissue>
    </source>
</reference>
<sequence>MVVEMLHEEQDEEDEAILSPDSESEISNADDLDYVPQGQSGVVGVNPALPDEEDSSDDFEDLSDESSEEKTETQSNRLIKSGSYWSKHHPTQGRARRHNILRSCPGPAPGLTAISPKDAWDMFISDNIIEEVLKCTNFKGQRVAAAKRKEWRSIAKEEFMAFIV</sequence>
<comment type="caution">
    <text evidence="2">The sequence shown here is derived from an EMBL/GenBank/DDBJ whole genome shotgun (WGS) entry which is preliminary data.</text>
</comment>
<evidence type="ECO:0000313" key="3">
    <source>
        <dbReference type="Proteomes" id="UP001558613"/>
    </source>
</evidence>
<name>A0ABR3M6B1_9TELE</name>
<keyword evidence="3" id="KW-1185">Reference proteome</keyword>
<feature type="compositionally biased region" description="Basic residues" evidence="1">
    <location>
        <begin position="86"/>
        <end position="96"/>
    </location>
</feature>
<evidence type="ECO:0000256" key="1">
    <source>
        <dbReference type="SAM" id="MobiDB-lite"/>
    </source>
</evidence>
<evidence type="ECO:0000313" key="2">
    <source>
        <dbReference type="EMBL" id="KAL1260140.1"/>
    </source>
</evidence>
<feature type="region of interest" description="Disordered" evidence="1">
    <location>
        <begin position="1"/>
        <end position="96"/>
    </location>
</feature>
<accession>A0ABR3M6B1</accession>
<dbReference type="Proteomes" id="UP001558613">
    <property type="component" value="Unassembled WGS sequence"/>
</dbReference>
<feature type="compositionally biased region" description="Acidic residues" evidence="1">
    <location>
        <begin position="50"/>
        <end position="67"/>
    </location>
</feature>
<dbReference type="EMBL" id="JAYMGO010000015">
    <property type="protein sequence ID" value="KAL1260140.1"/>
    <property type="molecule type" value="Genomic_DNA"/>
</dbReference>
<organism evidence="2 3">
    <name type="scientific">Cirrhinus molitorella</name>
    <name type="common">mud carp</name>
    <dbReference type="NCBI Taxonomy" id="172907"/>
    <lineage>
        <taxon>Eukaryota</taxon>
        <taxon>Metazoa</taxon>
        <taxon>Chordata</taxon>
        <taxon>Craniata</taxon>
        <taxon>Vertebrata</taxon>
        <taxon>Euteleostomi</taxon>
        <taxon>Actinopterygii</taxon>
        <taxon>Neopterygii</taxon>
        <taxon>Teleostei</taxon>
        <taxon>Ostariophysi</taxon>
        <taxon>Cypriniformes</taxon>
        <taxon>Cyprinidae</taxon>
        <taxon>Labeoninae</taxon>
        <taxon>Labeonini</taxon>
        <taxon>Cirrhinus</taxon>
    </lineage>
</organism>
<proteinExistence type="predicted"/>
<feature type="compositionally biased region" description="Acidic residues" evidence="1">
    <location>
        <begin position="9"/>
        <end position="33"/>
    </location>
</feature>
<gene>
    <name evidence="2" type="ORF">QQF64_007967</name>
</gene>
<protein>
    <submittedName>
        <fullName evidence="2">Uncharacterized protein</fullName>
    </submittedName>
</protein>